<protein>
    <submittedName>
        <fullName evidence="2">Uncharacterized protein</fullName>
    </submittedName>
</protein>
<keyword evidence="3" id="KW-1185">Reference proteome</keyword>
<evidence type="ECO:0000256" key="1">
    <source>
        <dbReference type="SAM" id="MobiDB-lite"/>
    </source>
</evidence>
<gene>
    <name evidence="2" type="ORF">E2C01_046680</name>
</gene>
<feature type="compositionally biased region" description="Basic residues" evidence="1">
    <location>
        <begin position="1"/>
        <end position="10"/>
    </location>
</feature>
<feature type="region of interest" description="Disordered" evidence="1">
    <location>
        <begin position="1"/>
        <end position="80"/>
    </location>
</feature>
<reference evidence="2 3" key="1">
    <citation type="submission" date="2019-05" db="EMBL/GenBank/DDBJ databases">
        <title>Another draft genome of Portunus trituberculatus and its Hox gene families provides insights of decapod evolution.</title>
        <authorList>
            <person name="Jeong J.-H."/>
            <person name="Song I."/>
            <person name="Kim S."/>
            <person name="Choi T."/>
            <person name="Kim D."/>
            <person name="Ryu S."/>
            <person name="Kim W."/>
        </authorList>
    </citation>
    <scope>NUCLEOTIDE SEQUENCE [LARGE SCALE GENOMIC DNA]</scope>
    <source>
        <tissue evidence="2">Muscle</tissue>
    </source>
</reference>
<accession>A0A5B7G1M2</accession>
<dbReference type="Proteomes" id="UP000324222">
    <property type="component" value="Unassembled WGS sequence"/>
</dbReference>
<sequence length="124" mass="14037">MARKSKRAIHLKAASALSAEKRKERKKAAEKGELQACEPHHGPPAAAMGESQPGPSQVKRRKVDTSYTTDEPHLKEDMPSALLKRKLREKETVAVKPQKEEYFIISKKKLLQLFENNEFVCPKC</sequence>
<evidence type="ECO:0000313" key="2">
    <source>
        <dbReference type="EMBL" id="MPC52802.1"/>
    </source>
</evidence>
<dbReference type="EMBL" id="VSRR010011161">
    <property type="protein sequence ID" value="MPC52802.1"/>
    <property type="molecule type" value="Genomic_DNA"/>
</dbReference>
<name>A0A5B7G1M2_PORTR</name>
<dbReference type="AlphaFoldDB" id="A0A5B7G1M2"/>
<feature type="compositionally biased region" description="Basic and acidic residues" evidence="1">
    <location>
        <begin position="19"/>
        <end position="41"/>
    </location>
</feature>
<comment type="caution">
    <text evidence="2">The sequence shown here is derived from an EMBL/GenBank/DDBJ whole genome shotgun (WGS) entry which is preliminary data.</text>
</comment>
<proteinExistence type="predicted"/>
<organism evidence="2 3">
    <name type="scientific">Portunus trituberculatus</name>
    <name type="common">Swimming crab</name>
    <name type="synonym">Neptunus trituberculatus</name>
    <dbReference type="NCBI Taxonomy" id="210409"/>
    <lineage>
        <taxon>Eukaryota</taxon>
        <taxon>Metazoa</taxon>
        <taxon>Ecdysozoa</taxon>
        <taxon>Arthropoda</taxon>
        <taxon>Crustacea</taxon>
        <taxon>Multicrustacea</taxon>
        <taxon>Malacostraca</taxon>
        <taxon>Eumalacostraca</taxon>
        <taxon>Eucarida</taxon>
        <taxon>Decapoda</taxon>
        <taxon>Pleocyemata</taxon>
        <taxon>Brachyura</taxon>
        <taxon>Eubrachyura</taxon>
        <taxon>Portunoidea</taxon>
        <taxon>Portunidae</taxon>
        <taxon>Portuninae</taxon>
        <taxon>Portunus</taxon>
    </lineage>
</organism>
<evidence type="ECO:0000313" key="3">
    <source>
        <dbReference type="Proteomes" id="UP000324222"/>
    </source>
</evidence>